<dbReference type="Proteomes" id="UP001244341">
    <property type="component" value="Chromosome 16b"/>
</dbReference>
<dbReference type="InterPro" id="IPR013783">
    <property type="entry name" value="Ig-like_fold"/>
</dbReference>
<accession>A0ABY8USG0</accession>
<feature type="region of interest" description="Disordered" evidence="1">
    <location>
        <begin position="518"/>
        <end position="540"/>
    </location>
</feature>
<feature type="compositionally biased region" description="Low complexity" evidence="1">
    <location>
        <begin position="250"/>
        <end position="272"/>
    </location>
</feature>
<sequence length="723" mass="75498">MPERPPFSSQEEYSFSLTQLMVVLDKPIGLTLAPDPTTGHMYVQHIEAGMSAAESKLVLVGDRLLSCSAVFGDEMWHAQDLQRTRWAINNRPGKVKLVLERGTGSLPPWYLQGREGIASWEGREGIASWEVPEVQLPIRFAAPVGGELVESLPGAGRCLSVSFSRCMNPTTAEQVRLHAMRPGLLARRQRAEQLSRQLVETTASPEVDISSPLSRLLTGRDGAHFQIGVSGTPLPPGGTTNVLPFRRHGSSSGSSTPNPGANSNNNNSSSSSSGGGASIPPSPNNTNNVQSNNNSSSGAAAAGDASSSSSSSSSSAGGASNGSSKQGGIAPTPAAAAAAAAAGGGSAAGAGGGVVPMRDKKVVQVLPWLLVSNGRLNSADLTRLATTRALGCLLEMRLTLNHEGLLCPVGSQPPPFSLPAAPVPPTLSPSTVPAPAPVEPPPLPPEQQQQQQQQQEQEQEEQQQQQLDQQQQQQQQQQAAADAGALAAGLVGMAGPDVGFASAAAAAAAVAAAAAGADGQNSSSGQNQNPSSQNPNEPSPLTLQAHAILHCIADLHRLAATAVESVSKALGLTLNEAVLDEVQRLLVVRAKERFSRLMLNWPYGGGSAEVSGDLVGGWTQRVAMRRCLSPDGCLGASKGHFYLELKGLHPGRYHYKFIIDNNWDVDPAAPKTLDSEGNWNNVLDVVPPPRIESAEEEAHFAALHAMALAFERKLRVVSSIGGN</sequence>
<dbReference type="Pfam" id="PF16561">
    <property type="entry name" value="AMPK1_CBM"/>
    <property type="match status" value="1"/>
</dbReference>
<gene>
    <name evidence="3" type="ORF">OEZ85_000301</name>
</gene>
<dbReference type="InterPro" id="IPR036034">
    <property type="entry name" value="PDZ_sf"/>
</dbReference>
<protein>
    <recommendedName>
        <fullName evidence="2">AMP-activated protein kinase glycogen-binding domain-containing protein</fullName>
    </recommendedName>
</protein>
<feature type="domain" description="AMP-activated protein kinase glycogen-binding" evidence="2">
    <location>
        <begin position="598"/>
        <end position="688"/>
    </location>
</feature>
<feature type="compositionally biased region" description="Low complexity" evidence="1">
    <location>
        <begin position="446"/>
        <end position="475"/>
    </location>
</feature>
<evidence type="ECO:0000256" key="1">
    <source>
        <dbReference type="SAM" id="MobiDB-lite"/>
    </source>
</evidence>
<feature type="compositionally biased region" description="Low complexity" evidence="1">
    <location>
        <begin position="291"/>
        <end position="324"/>
    </location>
</feature>
<name>A0ABY8USG0_TETOB</name>
<dbReference type="EMBL" id="CP126223">
    <property type="protein sequence ID" value="WIA23588.1"/>
    <property type="molecule type" value="Genomic_DNA"/>
</dbReference>
<evidence type="ECO:0000313" key="3">
    <source>
        <dbReference type="EMBL" id="WIA23588.1"/>
    </source>
</evidence>
<feature type="region of interest" description="Disordered" evidence="1">
    <location>
        <begin position="226"/>
        <end position="330"/>
    </location>
</feature>
<evidence type="ECO:0000313" key="4">
    <source>
        <dbReference type="Proteomes" id="UP001244341"/>
    </source>
</evidence>
<dbReference type="SUPFAM" id="SSF81296">
    <property type="entry name" value="E set domains"/>
    <property type="match status" value="1"/>
</dbReference>
<dbReference type="SUPFAM" id="SSF50156">
    <property type="entry name" value="PDZ domain-like"/>
    <property type="match status" value="1"/>
</dbReference>
<dbReference type="InterPro" id="IPR014756">
    <property type="entry name" value="Ig_E-set"/>
</dbReference>
<feature type="region of interest" description="Disordered" evidence="1">
    <location>
        <begin position="418"/>
        <end position="475"/>
    </location>
</feature>
<dbReference type="CDD" id="cd02859">
    <property type="entry name" value="E_set_AMPKbeta_like_N"/>
    <property type="match status" value="1"/>
</dbReference>
<reference evidence="3 4" key="1">
    <citation type="submission" date="2023-05" db="EMBL/GenBank/DDBJ databases">
        <title>A 100% complete, gapless, phased diploid assembly of the Scenedesmus obliquus UTEX 3031 genome.</title>
        <authorList>
            <person name="Biondi T.C."/>
            <person name="Hanschen E.R."/>
            <person name="Kwon T."/>
            <person name="Eng W."/>
            <person name="Kruse C.P.S."/>
            <person name="Koehler S.I."/>
            <person name="Kunde Y."/>
            <person name="Gleasner C.D."/>
            <person name="You Mak K.T."/>
            <person name="Polle J."/>
            <person name="Hovde B.T."/>
            <person name="Starkenburg S.R."/>
        </authorList>
    </citation>
    <scope>NUCLEOTIDE SEQUENCE [LARGE SCALE GENOMIC DNA]</scope>
    <source>
        <strain evidence="3 4">DOE0152z</strain>
    </source>
</reference>
<proteinExistence type="predicted"/>
<dbReference type="PANTHER" id="PTHR47661:SF2">
    <property type="entry name" value="PHOSPHOGLUCAN PHOSPHATASE LSF1, CHLOROPLASTIC"/>
    <property type="match status" value="1"/>
</dbReference>
<feature type="compositionally biased region" description="Pro residues" evidence="1">
    <location>
        <begin position="418"/>
        <end position="445"/>
    </location>
</feature>
<evidence type="ECO:0000259" key="2">
    <source>
        <dbReference type="Pfam" id="PF16561"/>
    </source>
</evidence>
<dbReference type="Gene3D" id="2.60.40.10">
    <property type="entry name" value="Immunoglobulins"/>
    <property type="match status" value="1"/>
</dbReference>
<organism evidence="3 4">
    <name type="scientific">Tetradesmus obliquus</name>
    <name type="common">Green alga</name>
    <name type="synonym">Acutodesmus obliquus</name>
    <dbReference type="NCBI Taxonomy" id="3088"/>
    <lineage>
        <taxon>Eukaryota</taxon>
        <taxon>Viridiplantae</taxon>
        <taxon>Chlorophyta</taxon>
        <taxon>core chlorophytes</taxon>
        <taxon>Chlorophyceae</taxon>
        <taxon>CS clade</taxon>
        <taxon>Sphaeropleales</taxon>
        <taxon>Scenedesmaceae</taxon>
        <taxon>Tetradesmus</taxon>
    </lineage>
</organism>
<dbReference type="InterPro" id="IPR032640">
    <property type="entry name" value="AMPK1_CBM"/>
</dbReference>
<dbReference type="PANTHER" id="PTHR47661">
    <property type="entry name" value="PHOSPHOGLUCAN PHOSPHATASE LSF1, CHLOROPLASTIC"/>
    <property type="match status" value="1"/>
</dbReference>
<keyword evidence="4" id="KW-1185">Reference proteome</keyword>